<dbReference type="AlphaFoldDB" id="A0A381Q6J5"/>
<feature type="domain" description="NADH:quinone oxidoreductase/Mrp antiporter transmembrane" evidence="7">
    <location>
        <begin position="149"/>
        <end position="436"/>
    </location>
</feature>
<reference evidence="9" key="1">
    <citation type="submission" date="2018-05" db="EMBL/GenBank/DDBJ databases">
        <authorList>
            <person name="Lanie J.A."/>
            <person name="Ng W.-L."/>
            <person name="Kazmierczak K.M."/>
            <person name="Andrzejewski T.M."/>
            <person name="Davidsen T.M."/>
            <person name="Wayne K.J."/>
            <person name="Tettelin H."/>
            <person name="Glass J.I."/>
            <person name="Rusch D."/>
            <person name="Podicherti R."/>
            <person name="Tsui H.-C.T."/>
            <person name="Winkler M.E."/>
        </authorList>
    </citation>
    <scope>NUCLEOTIDE SEQUENCE</scope>
</reference>
<dbReference type="GO" id="GO:0015990">
    <property type="term" value="P:electron transport coupled proton transport"/>
    <property type="evidence" value="ECO:0007669"/>
    <property type="project" value="TreeGrafter"/>
</dbReference>
<feature type="region of interest" description="Disordered" evidence="5">
    <location>
        <begin position="461"/>
        <end position="484"/>
    </location>
</feature>
<dbReference type="GO" id="GO:0042773">
    <property type="term" value="P:ATP synthesis coupled electron transport"/>
    <property type="evidence" value="ECO:0007669"/>
    <property type="project" value="InterPro"/>
</dbReference>
<feature type="transmembrane region" description="Helical" evidence="6">
    <location>
        <begin position="30"/>
        <end position="54"/>
    </location>
</feature>
<feature type="transmembrane region" description="Helical" evidence="6">
    <location>
        <begin position="683"/>
        <end position="704"/>
    </location>
</feature>
<protein>
    <recommendedName>
        <fullName evidence="10">NADH:quinone oxidoreductase/Mrp antiporter membrane subunit domain-containing protein</fullName>
    </recommendedName>
</protein>
<dbReference type="PRINTS" id="PR01435">
    <property type="entry name" value="NPOXDRDTASE5"/>
</dbReference>
<feature type="transmembrane region" description="Helical" evidence="6">
    <location>
        <begin position="149"/>
        <end position="170"/>
    </location>
</feature>
<feature type="transmembrane region" description="Helical" evidence="6">
    <location>
        <begin position="496"/>
        <end position="515"/>
    </location>
</feature>
<evidence type="ECO:0008006" key="10">
    <source>
        <dbReference type="Google" id="ProtNLM"/>
    </source>
</evidence>
<sequence>MDLIWLIPVLPGVGAALNGILGVRYFSKTVAAGIACATMGGSLLLSVFAFVQLLGAEHREHVVSLGDWIPPIPLQTVNGLGAFEVPWAFRLDPLSGMMILIVTGIGFLIHLYSSAYMSHEPRGGYVRFFCYLNLFCFFMLTLVLGSTFLVMFVGWEGVGLCSYLLIGFWYHKKSAADAGKKAFVVNRVGDFGFVLGVFLIFFTFGTLDFREVAEAAAQLPVETATFGVLSTICLLLFIGAVGKSAQIPLYVWLPDAMEGPTPVSALIHAATMVTAGVYMVGRNAVLFSQAPMIMTTVATVGVVTALMAATIGLVQTDIKKVLAYSTVSQLGYMFLATGVGAFAAAAFHLMTHAFFKALLFLGSGSVIHAMNDEQDMQKMGGMKLYMPVTFVTMFVGSVAIAGVPPFSGFFSKDEILYRTFLDNKLLWGLAVLTAGMTAFYMFRLIFMTFFGEYRGPSWGSQNGDDHAADDGGHHDDGHAHAWHGPHESPSLMTGPLMVLAVGACVAGFVGIPAALGGDNAIEHFLEPAFVAESAAHSEEGAHEVAHLSHAAEIGLMAFSVLIAAFGIALAYHLYVRRPERSKELATNWAGAHRVLTNKYYVDEAYNATLVKGTMGGARGLWTVDRKVVDGAVNGAGWFTRASAWISHVLDKYVVDGLVNLVGWVCAEGSYIFRRGQTGLIQNYAVAALFGVFAFVTVYLVARFVGL</sequence>
<feature type="transmembrane region" description="Helical" evidence="6">
    <location>
        <begin position="426"/>
        <end position="446"/>
    </location>
</feature>
<feature type="domain" description="NADH-Ubiquinone oxidoreductase (complex I) chain 5 N-terminal" evidence="8">
    <location>
        <begin position="80"/>
        <end position="129"/>
    </location>
</feature>
<organism evidence="9">
    <name type="scientific">marine metagenome</name>
    <dbReference type="NCBI Taxonomy" id="408172"/>
    <lineage>
        <taxon>unclassified sequences</taxon>
        <taxon>metagenomes</taxon>
        <taxon>ecological metagenomes</taxon>
    </lineage>
</organism>
<dbReference type="EMBL" id="UINC01001228">
    <property type="protein sequence ID" value="SUZ74961.1"/>
    <property type="molecule type" value="Genomic_DNA"/>
</dbReference>
<dbReference type="InterPro" id="IPR003945">
    <property type="entry name" value="NU5C-like"/>
</dbReference>
<keyword evidence="4 6" id="KW-0472">Membrane</keyword>
<comment type="subcellular location">
    <subcellularLocation>
        <location evidence="1">Membrane</location>
        <topology evidence="1">Multi-pass membrane protein</topology>
    </subcellularLocation>
</comment>
<feature type="transmembrane region" description="Helical" evidence="6">
    <location>
        <begin position="182"/>
        <end position="204"/>
    </location>
</feature>
<name>A0A381Q6J5_9ZZZZ</name>
<dbReference type="Pfam" id="PF00662">
    <property type="entry name" value="Proton_antipo_N"/>
    <property type="match status" value="1"/>
</dbReference>
<dbReference type="PRINTS" id="PR01434">
    <property type="entry name" value="NADHDHGNASE5"/>
</dbReference>
<dbReference type="PANTHER" id="PTHR42829:SF2">
    <property type="entry name" value="NADH-UBIQUINONE OXIDOREDUCTASE CHAIN 5"/>
    <property type="match status" value="1"/>
</dbReference>
<evidence type="ECO:0000256" key="2">
    <source>
        <dbReference type="ARBA" id="ARBA00022692"/>
    </source>
</evidence>
<gene>
    <name evidence="9" type="ORF">METZ01_LOCUS27815</name>
</gene>
<evidence type="ECO:0000256" key="3">
    <source>
        <dbReference type="ARBA" id="ARBA00022989"/>
    </source>
</evidence>
<dbReference type="PANTHER" id="PTHR42829">
    <property type="entry name" value="NADH-UBIQUINONE OXIDOREDUCTASE CHAIN 5"/>
    <property type="match status" value="1"/>
</dbReference>
<feature type="transmembrane region" description="Helical" evidence="6">
    <location>
        <begin position="263"/>
        <end position="281"/>
    </location>
</feature>
<feature type="transmembrane region" description="Helical" evidence="6">
    <location>
        <begin position="293"/>
        <end position="314"/>
    </location>
</feature>
<feature type="transmembrane region" description="Helical" evidence="6">
    <location>
        <begin position="553"/>
        <end position="574"/>
    </location>
</feature>
<keyword evidence="2 6" id="KW-0812">Transmembrane</keyword>
<keyword evidence="3 6" id="KW-1133">Transmembrane helix</keyword>
<evidence type="ECO:0000256" key="4">
    <source>
        <dbReference type="ARBA" id="ARBA00023136"/>
    </source>
</evidence>
<evidence type="ECO:0000259" key="7">
    <source>
        <dbReference type="Pfam" id="PF00361"/>
    </source>
</evidence>
<dbReference type="GO" id="GO:0048038">
    <property type="term" value="F:quinone binding"/>
    <property type="evidence" value="ECO:0007669"/>
    <property type="project" value="UniProtKB-KW"/>
</dbReference>
<dbReference type="Pfam" id="PF00361">
    <property type="entry name" value="Proton_antipo_M"/>
    <property type="match status" value="1"/>
</dbReference>
<dbReference type="NCBIfam" id="TIGR01974">
    <property type="entry name" value="NDH_I_L"/>
    <property type="match status" value="1"/>
</dbReference>
<feature type="transmembrane region" description="Helical" evidence="6">
    <location>
        <begin position="384"/>
        <end position="406"/>
    </location>
</feature>
<dbReference type="GO" id="GO:0008137">
    <property type="term" value="F:NADH dehydrogenase (ubiquinone) activity"/>
    <property type="evidence" value="ECO:0007669"/>
    <property type="project" value="InterPro"/>
</dbReference>
<dbReference type="InterPro" id="IPR018393">
    <property type="entry name" value="NADHpl_OxRdtase_5_subgr"/>
</dbReference>
<feature type="compositionally biased region" description="Basic and acidic residues" evidence="5">
    <location>
        <begin position="463"/>
        <end position="479"/>
    </location>
</feature>
<proteinExistence type="predicted"/>
<dbReference type="InterPro" id="IPR001750">
    <property type="entry name" value="ND/Mrp_TM"/>
</dbReference>
<dbReference type="GO" id="GO:0016020">
    <property type="term" value="C:membrane"/>
    <property type="evidence" value="ECO:0007669"/>
    <property type="project" value="UniProtKB-SubCell"/>
</dbReference>
<evidence type="ECO:0000259" key="8">
    <source>
        <dbReference type="Pfam" id="PF00662"/>
    </source>
</evidence>
<feature type="transmembrane region" description="Helical" evidence="6">
    <location>
        <begin position="94"/>
        <end position="112"/>
    </location>
</feature>
<dbReference type="NCBIfam" id="NF005141">
    <property type="entry name" value="PRK06590.1"/>
    <property type="match status" value="1"/>
</dbReference>
<evidence type="ECO:0000313" key="9">
    <source>
        <dbReference type="EMBL" id="SUZ74961.1"/>
    </source>
</evidence>
<feature type="transmembrane region" description="Helical" evidence="6">
    <location>
        <begin position="224"/>
        <end position="242"/>
    </location>
</feature>
<feature type="transmembrane region" description="Helical" evidence="6">
    <location>
        <begin position="6"/>
        <end position="23"/>
    </location>
</feature>
<evidence type="ECO:0000256" key="1">
    <source>
        <dbReference type="ARBA" id="ARBA00004141"/>
    </source>
</evidence>
<dbReference type="InterPro" id="IPR001516">
    <property type="entry name" value="Proton_antipo_N"/>
</dbReference>
<dbReference type="Gene3D" id="1.20.5.2700">
    <property type="match status" value="2"/>
</dbReference>
<dbReference type="GO" id="GO:0003954">
    <property type="term" value="F:NADH dehydrogenase activity"/>
    <property type="evidence" value="ECO:0007669"/>
    <property type="project" value="TreeGrafter"/>
</dbReference>
<evidence type="ECO:0000256" key="5">
    <source>
        <dbReference type="SAM" id="MobiDB-lite"/>
    </source>
</evidence>
<feature type="transmembrane region" description="Helical" evidence="6">
    <location>
        <begin position="321"/>
        <end position="347"/>
    </location>
</feature>
<evidence type="ECO:0000256" key="6">
    <source>
        <dbReference type="SAM" id="Phobius"/>
    </source>
</evidence>
<accession>A0A381Q6J5</accession>
<feature type="transmembrane region" description="Helical" evidence="6">
    <location>
        <begin position="124"/>
        <end position="143"/>
    </location>
</feature>
<feature type="transmembrane region" description="Helical" evidence="6">
    <location>
        <begin position="353"/>
        <end position="372"/>
    </location>
</feature>